<reference evidence="5 6" key="1">
    <citation type="submission" date="2015-02" db="EMBL/GenBank/DDBJ databases">
        <title>Single-cell genomics of uncultivated deep-branching MTB reveals a conserved set of magnetosome genes.</title>
        <authorList>
            <person name="Kolinko S."/>
            <person name="Richter M."/>
            <person name="Glockner F.O."/>
            <person name="Brachmann A."/>
            <person name="Schuler D."/>
        </authorList>
    </citation>
    <scope>NUCLEOTIDE SEQUENCE [LARGE SCALE GENOMIC DNA]</scope>
    <source>
        <strain evidence="5">SKK-01</strain>
    </source>
</reference>
<evidence type="ECO:0000256" key="3">
    <source>
        <dbReference type="ARBA" id="ARBA00022840"/>
    </source>
</evidence>
<dbReference type="PIRSF" id="PIRSF003073">
    <property type="entry name" value="DNAC_TnpB_IstB"/>
    <property type="match status" value="1"/>
</dbReference>
<evidence type="ECO:0000259" key="4">
    <source>
        <dbReference type="SMART" id="SM00382"/>
    </source>
</evidence>
<dbReference type="GO" id="GO:0005524">
    <property type="term" value="F:ATP binding"/>
    <property type="evidence" value="ECO:0007669"/>
    <property type="project" value="UniProtKB-KW"/>
</dbReference>
<dbReference type="AlphaFoldDB" id="A0A0F0CMQ4"/>
<evidence type="ECO:0000313" key="5">
    <source>
        <dbReference type="EMBL" id="KJJ84552.1"/>
    </source>
</evidence>
<dbReference type="InterPro" id="IPR027417">
    <property type="entry name" value="P-loop_NTPase"/>
</dbReference>
<gene>
    <name evidence="5" type="ORF">OMAG_001557</name>
</gene>
<evidence type="ECO:0000256" key="1">
    <source>
        <dbReference type="ARBA" id="ARBA00008059"/>
    </source>
</evidence>
<sequence>MNLLIQERLFKNLERLKLEKIPEILDNYIERANKENISIIEVLDYLIETERVHKDEKSLIMRINVTGFPYKKTFEEFDFGFQPSIDLKTINDLRTTRFIHNKENVILLGPPGVGKTHLAIAIAMEGLKNKYSTYYINCHDLITELNKANYENSLETKLKTLCKYKVLVIDEIGYLPLDKEGSNLFFQLISKRYEKSSTIVTSNRGFNEWGEIFGDNIIAAAILDRLLHHSTVINIKGESYRLKESKRLFFKNQGGDTSMPK</sequence>
<protein>
    <submittedName>
        <fullName evidence="5">Transposase orfB for insertion sequence element</fullName>
    </submittedName>
</protein>
<proteinExistence type="inferred from homology"/>
<dbReference type="EMBL" id="JYNY01000332">
    <property type="protein sequence ID" value="KJJ84552.1"/>
    <property type="molecule type" value="Genomic_DNA"/>
</dbReference>
<keyword evidence="6" id="KW-1185">Reference proteome</keyword>
<evidence type="ECO:0000313" key="6">
    <source>
        <dbReference type="Proteomes" id="UP000033428"/>
    </source>
</evidence>
<dbReference type="Gene3D" id="3.40.50.300">
    <property type="entry name" value="P-loop containing nucleotide triphosphate hydrolases"/>
    <property type="match status" value="1"/>
</dbReference>
<dbReference type="PANTHER" id="PTHR30050:SF4">
    <property type="entry name" value="ATP-BINDING PROTEIN RV3427C IN INSERTION SEQUENCE-RELATED"/>
    <property type="match status" value="1"/>
</dbReference>
<dbReference type="PRINTS" id="PR00300">
    <property type="entry name" value="CLPPROTEASEA"/>
</dbReference>
<feature type="domain" description="AAA+ ATPase" evidence="4">
    <location>
        <begin position="101"/>
        <end position="234"/>
    </location>
</feature>
<dbReference type="PANTHER" id="PTHR30050">
    <property type="entry name" value="CHROMOSOMAL REPLICATION INITIATOR PROTEIN DNAA"/>
    <property type="match status" value="1"/>
</dbReference>
<dbReference type="InterPro" id="IPR028350">
    <property type="entry name" value="DNAC/IstB-like"/>
</dbReference>
<dbReference type="InterPro" id="IPR003593">
    <property type="entry name" value="AAA+_ATPase"/>
</dbReference>
<dbReference type="InterPro" id="IPR001270">
    <property type="entry name" value="ClpA/B"/>
</dbReference>
<keyword evidence="3" id="KW-0067">ATP-binding</keyword>
<comment type="similarity">
    <text evidence="1">Belongs to the IS21/IS1162 putative ATP-binding protein family.</text>
</comment>
<dbReference type="SUPFAM" id="SSF52540">
    <property type="entry name" value="P-loop containing nucleoside triphosphate hydrolases"/>
    <property type="match status" value="1"/>
</dbReference>
<dbReference type="InterPro" id="IPR047661">
    <property type="entry name" value="IstB"/>
</dbReference>
<dbReference type="NCBIfam" id="NF038214">
    <property type="entry name" value="IS21_help_AAA"/>
    <property type="match status" value="1"/>
</dbReference>
<comment type="caution">
    <text evidence="5">The sequence shown here is derived from an EMBL/GenBank/DDBJ whole genome shotgun (WGS) entry which is preliminary data.</text>
</comment>
<name>A0A0F0CMQ4_9BACT</name>
<organism evidence="5 6">
    <name type="scientific">Candidatus Omnitrophus magneticus</name>
    <dbReference type="NCBI Taxonomy" id="1609969"/>
    <lineage>
        <taxon>Bacteria</taxon>
        <taxon>Pseudomonadati</taxon>
        <taxon>Candidatus Omnitrophota</taxon>
        <taxon>Candidatus Omnitrophus</taxon>
    </lineage>
</organism>
<dbReference type="InterPro" id="IPR002611">
    <property type="entry name" value="IstB_ATP-bd"/>
</dbReference>
<dbReference type="Proteomes" id="UP000033428">
    <property type="component" value="Unassembled WGS sequence"/>
</dbReference>
<dbReference type="Pfam" id="PF01695">
    <property type="entry name" value="IstB_IS21"/>
    <property type="match status" value="1"/>
</dbReference>
<keyword evidence="2" id="KW-0547">Nucleotide-binding</keyword>
<dbReference type="GO" id="GO:0006260">
    <property type="term" value="P:DNA replication"/>
    <property type="evidence" value="ECO:0007669"/>
    <property type="project" value="TreeGrafter"/>
</dbReference>
<evidence type="ECO:0000256" key="2">
    <source>
        <dbReference type="ARBA" id="ARBA00022741"/>
    </source>
</evidence>
<accession>A0A0F0CMQ4</accession>
<dbReference type="PATRIC" id="fig|1609969.3.peg.1673"/>
<dbReference type="SMART" id="SM00382">
    <property type="entry name" value="AAA"/>
    <property type="match status" value="1"/>
</dbReference>
<dbReference type="CDD" id="cd00009">
    <property type="entry name" value="AAA"/>
    <property type="match status" value="1"/>
</dbReference>